<dbReference type="EMBL" id="JAHRID010000001">
    <property type="protein sequence ID" value="MBV2128350.1"/>
    <property type="molecule type" value="Genomic_DNA"/>
</dbReference>
<comment type="caution">
    <text evidence="3">The sequence shown here is derived from an EMBL/GenBank/DDBJ whole genome shotgun (WGS) entry which is preliminary data.</text>
</comment>
<reference evidence="3 4" key="1">
    <citation type="submission" date="2021-06" db="EMBL/GenBank/DDBJ databases">
        <title>Rheinheimera indica sp. nov., isolated from deep-sea sediment.</title>
        <authorList>
            <person name="Wang Z."/>
            <person name="Zhang X.-Y."/>
        </authorList>
    </citation>
    <scope>NUCLEOTIDE SEQUENCE [LARGE SCALE GENOMIC DNA]</scope>
    <source>
        <strain evidence="3 4">SM2107</strain>
    </source>
</reference>
<evidence type="ECO:0000313" key="3">
    <source>
        <dbReference type="EMBL" id="MBV2128350.1"/>
    </source>
</evidence>
<feature type="chain" id="PRO_5046111479" evidence="2">
    <location>
        <begin position="23"/>
        <end position="250"/>
    </location>
</feature>
<accession>A0ABS6MHV2</accession>
<protein>
    <submittedName>
        <fullName evidence="3">Uncharacterized protein</fullName>
    </submittedName>
</protein>
<evidence type="ECO:0000256" key="2">
    <source>
        <dbReference type="SAM" id="SignalP"/>
    </source>
</evidence>
<keyword evidence="4" id="KW-1185">Reference proteome</keyword>
<keyword evidence="2" id="KW-0732">Signal</keyword>
<dbReference type="RefSeq" id="WP_217667574.1">
    <property type="nucleotide sequence ID" value="NZ_JAHRID010000001.1"/>
</dbReference>
<proteinExistence type="predicted"/>
<evidence type="ECO:0000313" key="4">
    <source>
        <dbReference type="Proteomes" id="UP000704611"/>
    </source>
</evidence>
<dbReference type="Proteomes" id="UP000704611">
    <property type="component" value="Unassembled WGS sequence"/>
</dbReference>
<feature type="signal peptide" evidence="2">
    <location>
        <begin position="1"/>
        <end position="22"/>
    </location>
</feature>
<organism evidence="3 4">
    <name type="scientific">Arsukibacterium indicum</name>
    <dbReference type="NCBI Taxonomy" id="2848612"/>
    <lineage>
        <taxon>Bacteria</taxon>
        <taxon>Pseudomonadati</taxon>
        <taxon>Pseudomonadota</taxon>
        <taxon>Gammaproteobacteria</taxon>
        <taxon>Chromatiales</taxon>
        <taxon>Chromatiaceae</taxon>
        <taxon>Arsukibacterium</taxon>
    </lineage>
</organism>
<gene>
    <name evidence="3" type="ORF">KQY15_04505</name>
</gene>
<evidence type="ECO:0000256" key="1">
    <source>
        <dbReference type="SAM" id="MobiDB-lite"/>
    </source>
</evidence>
<feature type="region of interest" description="Disordered" evidence="1">
    <location>
        <begin position="140"/>
        <end position="161"/>
    </location>
</feature>
<name>A0ABS6MHV2_9GAMM</name>
<sequence>MKSKKESILVVLFALFSLQALANNTTITRSEEIGVVRGTIINNNLTDIPLIYESSLSNMARVHGFNAKYPLQINLGDSTYRTCRGFYKDESYTVEEYIAFQNKHVGAKVELSGVQRHYGVAGSVGCTFKEFKVLKSGEELTSTQKEQKQDQPDESNGQANGNYAIGDMTVSVFNLHRGFVHFRLLGKDGMPVKKPNHECAGKAEIKPVLDRDTLFAIRSEIKKMGKKATLKNAQMVDGKCTVEGVVPISQ</sequence>